<evidence type="ECO:0000256" key="2">
    <source>
        <dbReference type="RuleBase" id="RU000587"/>
    </source>
</evidence>
<dbReference type="GO" id="GO:0008184">
    <property type="term" value="F:glycogen phosphorylase activity"/>
    <property type="evidence" value="ECO:0007669"/>
    <property type="project" value="InterPro"/>
</dbReference>
<keyword evidence="5" id="KW-1185">Reference proteome</keyword>
<dbReference type="Proteomes" id="UP001188597">
    <property type="component" value="Unassembled WGS sequence"/>
</dbReference>
<comment type="caution">
    <text evidence="4">The sequence shown here is derived from an EMBL/GenBank/DDBJ whole genome shotgun (WGS) entry which is preliminary data.</text>
</comment>
<comment type="similarity">
    <text evidence="1 2">Belongs to the glycogen phosphorylase family.</text>
</comment>
<dbReference type="GO" id="GO:0005980">
    <property type="term" value="P:glycogen catabolic process"/>
    <property type="evidence" value="ECO:0007669"/>
    <property type="project" value="TreeGrafter"/>
</dbReference>
<keyword evidence="2" id="KW-0328">Glycosyltransferase</keyword>
<dbReference type="AlphaFoldDB" id="A0AA89AJG5"/>
<dbReference type="Pfam" id="PF00343">
    <property type="entry name" value="Phosphorylase"/>
    <property type="match status" value="1"/>
</dbReference>
<comment type="function">
    <text evidence="2">Allosteric enzyme that catalyzes the rate-limiting step in glycogen catabolism, the phosphorolytic cleavage of glycogen to produce glucose-1-phosphate, and plays a central role in maintaining cellular and organismal glucose homeostasis.</text>
</comment>
<evidence type="ECO:0000313" key="5">
    <source>
        <dbReference type="Proteomes" id="UP001188597"/>
    </source>
</evidence>
<dbReference type="InterPro" id="IPR000811">
    <property type="entry name" value="Glyco_trans_35"/>
</dbReference>
<sequence>MDSGEIASAISIRAEPREFRRDCPAISPTPSEQNLIDFGPDLLRPSVTASAISPWIPARSPSSGFREISFQMRVDRVASWHESKKMDVPSKARTVEKGSGALRCCVEGHDDNHLILESPSRNNALLTSTIEEMSPEERKSTTSRTIMIGGKAFATYTNAKRIVKLMNDVGAVVNTDPEVNNYLKCLVNIRVGATSSSFYRLWYCKNSLSKSKRKKNAPWKQAQTAAGTTVLKLAKPTSSNTKKGAIRNA</sequence>
<keyword evidence="2" id="KW-0663">Pyridoxal phosphate</keyword>
<comment type="cofactor">
    <cofactor evidence="2">
        <name>pyridoxal 5'-phosphate</name>
        <dbReference type="ChEBI" id="CHEBI:597326"/>
    </cofactor>
</comment>
<comment type="catalytic activity">
    <reaction evidence="2">
        <text>[(1-&gt;4)-alpha-D-glucosyl](n) + phosphate = [(1-&gt;4)-alpha-D-glucosyl](n-1) + alpha-D-glucose 1-phosphate</text>
        <dbReference type="Rhea" id="RHEA:41732"/>
        <dbReference type="Rhea" id="RHEA-COMP:9584"/>
        <dbReference type="Rhea" id="RHEA-COMP:9586"/>
        <dbReference type="ChEBI" id="CHEBI:15444"/>
        <dbReference type="ChEBI" id="CHEBI:43474"/>
        <dbReference type="ChEBI" id="CHEBI:58601"/>
        <dbReference type="EC" id="2.4.1.1"/>
    </reaction>
</comment>
<dbReference type="PANTHER" id="PTHR11468">
    <property type="entry name" value="GLYCOGEN PHOSPHORYLASE"/>
    <property type="match status" value="1"/>
</dbReference>
<dbReference type="EC" id="2.4.1.1" evidence="2"/>
<protein>
    <recommendedName>
        <fullName evidence="2">Alpha-1,4 glucan phosphorylase</fullName>
        <ecNumber evidence="2">2.4.1.1</ecNumber>
    </recommendedName>
</protein>
<dbReference type="Gene3D" id="3.40.50.2000">
    <property type="entry name" value="Glycogen Phosphorylase B"/>
    <property type="match status" value="1"/>
</dbReference>
<dbReference type="PANTHER" id="PTHR11468:SF4">
    <property type="entry name" value="ALPHA-GLUCAN PHOSPHORYLASE 2, CYTOSOLIC"/>
    <property type="match status" value="1"/>
</dbReference>
<keyword evidence="2" id="KW-0119">Carbohydrate metabolism</keyword>
<feature type="region of interest" description="Disordered" evidence="3">
    <location>
        <begin position="230"/>
        <end position="249"/>
    </location>
</feature>
<organism evidence="4 5">
    <name type="scientific">Escallonia herrerae</name>
    <dbReference type="NCBI Taxonomy" id="1293975"/>
    <lineage>
        <taxon>Eukaryota</taxon>
        <taxon>Viridiplantae</taxon>
        <taxon>Streptophyta</taxon>
        <taxon>Embryophyta</taxon>
        <taxon>Tracheophyta</taxon>
        <taxon>Spermatophyta</taxon>
        <taxon>Magnoliopsida</taxon>
        <taxon>eudicotyledons</taxon>
        <taxon>Gunneridae</taxon>
        <taxon>Pentapetalae</taxon>
        <taxon>asterids</taxon>
        <taxon>campanulids</taxon>
        <taxon>Escalloniales</taxon>
        <taxon>Escalloniaceae</taxon>
        <taxon>Escallonia</taxon>
    </lineage>
</organism>
<proteinExistence type="inferred from homology"/>
<dbReference type="EMBL" id="JAVXUP010002419">
    <property type="protein sequence ID" value="KAK3003436.1"/>
    <property type="molecule type" value="Genomic_DNA"/>
</dbReference>
<reference evidence="4" key="1">
    <citation type="submission" date="2022-12" db="EMBL/GenBank/DDBJ databases">
        <title>Draft genome assemblies for two species of Escallonia (Escalloniales).</title>
        <authorList>
            <person name="Chanderbali A."/>
            <person name="Dervinis C."/>
            <person name="Anghel I."/>
            <person name="Soltis D."/>
            <person name="Soltis P."/>
            <person name="Zapata F."/>
        </authorList>
    </citation>
    <scope>NUCLEOTIDE SEQUENCE</scope>
    <source>
        <strain evidence="4">UCBG64.0493</strain>
        <tissue evidence="4">Leaf</tissue>
    </source>
</reference>
<evidence type="ECO:0000256" key="1">
    <source>
        <dbReference type="ARBA" id="ARBA00006047"/>
    </source>
</evidence>
<gene>
    <name evidence="4" type="ORF">RJ639_018615</name>
</gene>
<dbReference type="GO" id="GO:0030170">
    <property type="term" value="F:pyridoxal phosphate binding"/>
    <property type="evidence" value="ECO:0007669"/>
    <property type="project" value="TreeGrafter"/>
</dbReference>
<accession>A0AA89AJG5</accession>
<dbReference type="SUPFAM" id="SSF53756">
    <property type="entry name" value="UDP-Glycosyltransferase/glycogen phosphorylase"/>
    <property type="match status" value="1"/>
</dbReference>
<dbReference type="GO" id="GO:0005737">
    <property type="term" value="C:cytoplasm"/>
    <property type="evidence" value="ECO:0007669"/>
    <property type="project" value="TreeGrafter"/>
</dbReference>
<evidence type="ECO:0000313" key="4">
    <source>
        <dbReference type="EMBL" id="KAK3003436.1"/>
    </source>
</evidence>
<keyword evidence="2" id="KW-0808">Transferase</keyword>
<name>A0AA89AJG5_9ASTE</name>
<evidence type="ECO:0000256" key="3">
    <source>
        <dbReference type="SAM" id="MobiDB-lite"/>
    </source>
</evidence>